<dbReference type="InterPro" id="IPR010730">
    <property type="entry name" value="HET"/>
</dbReference>
<organism evidence="2 3">
    <name type="scientific">Hyaloscypha variabilis (strain UAMH 11265 / GT02V1 / F)</name>
    <name type="common">Meliniomyces variabilis</name>
    <dbReference type="NCBI Taxonomy" id="1149755"/>
    <lineage>
        <taxon>Eukaryota</taxon>
        <taxon>Fungi</taxon>
        <taxon>Dikarya</taxon>
        <taxon>Ascomycota</taxon>
        <taxon>Pezizomycotina</taxon>
        <taxon>Leotiomycetes</taxon>
        <taxon>Helotiales</taxon>
        <taxon>Hyaloscyphaceae</taxon>
        <taxon>Hyaloscypha</taxon>
        <taxon>Hyaloscypha variabilis</taxon>
    </lineage>
</organism>
<accession>A0A2J6SAC2</accession>
<dbReference type="InterPro" id="IPR017896">
    <property type="entry name" value="4Fe4S_Fe-S-bd"/>
</dbReference>
<feature type="domain" description="4Fe-4S ferredoxin-type" evidence="1">
    <location>
        <begin position="39"/>
        <end position="69"/>
    </location>
</feature>
<sequence>METDLCDKCRKLVKCINEASLPSSVRYGECIYEGLHHTSAVAVHTAAAAGCGLCSKLCEAVECLKIEPTSEFTARAKFHISHQRDPIGGSYYRYYSVGHPRIEFGVHQTGSGSVKIKFRSHPVDEIEYQHDKPEMLPPRYRNASFYYDGHDSTGGDKALALASQWVRNCLMNHQICTGDRDLDFVPPRLLDIRAASICLITDTSNMGKVSYVALSHCWGKGSDQFMKLTANTMDSLRNGVGEDELAQTFRDAIHISRSLGVNYLWIDSLCIIQCGPMGAEHSPEHVEDWQKHVGMMDCIYENCAVNIAAAHGHNPNSGCFVTRNPAGVVPCLVSTTGLSQGYLGDFHKDPPSLFAFVEEKLNQQLESQSVGHSHLDSRGWVAQERLLSPRTIHFSHNQIFWECSEVPLACESFPSGLTTGLGHPNYRWRSYNLADQYEYWLRIVEQYSQRCLTRAEDKLPAIAGVARRVQSILKDDYIAGQFKSHLPKGLLWRRRSGTEYLNPANAARFPTWSWAHSEGPIDCLHFTMDWLYMKNTVVHDIHVELVDPHNVFGQVTSGYIRLRGPTMEISRDDIHEPSKAVDSADSHYFIEPESFRADIQLDFDFNPGSFSWTSVTLLFIGEYEDLNISHAPFQSNLGLILVPAQCHDATTFERVGTFQSFRWEEDQDLQSDPKNYVDLTII</sequence>
<evidence type="ECO:0000313" key="3">
    <source>
        <dbReference type="Proteomes" id="UP000235786"/>
    </source>
</evidence>
<dbReference type="PANTHER" id="PTHR33112:SF16">
    <property type="entry name" value="HETEROKARYON INCOMPATIBILITY DOMAIN-CONTAINING PROTEIN"/>
    <property type="match status" value="1"/>
</dbReference>
<dbReference type="PROSITE" id="PS51379">
    <property type="entry name" value="4FE4S_FER_2"/>
    <property type="match status" value="1"/>
</dbReference>
<dbReference type="AlphaFoldDB" id="A0A2J6SAC2"/>
<dbReference type="Proteomes" id="UP000235786">
    <property type="component" value="Unassembled WGS sequence"/>
</dbReference>
<keyword evidence="3" id="KW-1185">Reference proteome</keyword>
<reference evidence="2 3" key="1">
    <citation type="submission" date="2016-04" db="EMBL/GenBank/DDBJ databases">
        <title>A degradative enzymes factory behind the ericoid mycorrhizal symbiosis.</title>
        <authorList>
            <consortium name="DOE Joint Genome Institute"/>
            <person name="Martino E."/>
            <person name="Morin E."/>
            <person name="Grelet G."/>
            <person name="Kuo A."/>
            <person name="Kohler A."/>
            <person name="Daghino S."/>
            <person name="Barry K."/>
            <person name="Choi C."/>
            <person name="Cichocki N."/>
            <person name="Clum A."/>
            <person name="Copeland A."/>
            <person name="Hainaut M."/>
            <person name="Haridas S."/>
            <person name="Labutti K."/>
            <person name="Lindquist E."/>
            <person name="Lipzen A."/>
            <person name="Khouja H.-R."/>
            <person name="Murat C."/>
            <person name="Ohm R."/>
            <person name="Olson A."/>
            <person name="Spatafora J."/>
            <person name="Veneault-Fourrey C."/>
            <person name="Henrissat B."/>
            <person name="Grigoriev I."/>
            <person name="Martin F."/>
            <person name="Perotto S."/>
        </authorList>
    </citation>
    <scope>NUCLEOTIDE SEQUENCE [LARGE SCALE GENOMIC DNA]</scope>
    <source>
        <strain evidence="2 3">F</strain>
    </source>
</reference>
<gene>
    <name evidence="2" type="ORF">L207DRAFT_506677</name>
</gene>
<dbReference type="OrthoDB" id="3563898at2759"/>
<protein>
    <submittedName>
        <fullName evidence="2">HET-domain-containing protein</fullName>
    </submittedName>
</protein>
<dbReference type="EMBL" id="KZ613938">
    <property type="protein sequence ID" value="PMD47717.1"/>
    <property type="molecule type" value="Genomic_DNA"/>
</dbReference>
<dbReference type="PANTHER" id="PTHR33112">
    <property type="entry name" value="DOMAIN PROTEIN, PUTATIVE-RELATED"/>
    <property type="match status" value="1"/>
</dbReference>
<name>A0A2J6SAC2_HYAVF</name>
<evidence type="ECO:0000259" key="1">
    <source>
        <dbReference type="PROSITE" id="PS51379"/>
    </source>
</evidence>
<evidence type="ECO:0000313" key="2">
    <source>
        <dbReference type="EMBL" id="PMD47717.1"/>
    </source>
</evidence>
<dbReference type="Pfam" id="PF06985">
    <property type="entry name" value="HET"/>
    <property type="match status" value="1"/>
</dbReference>
<proteinExistence type="predicted"/>